<dbReference type="EMBL" id="JAGKQM010000003">
    <property type="protein sequence ID" value="KAH0935701.1"/>
    <property type="molecule type" value="Genomic_DNA"/>
</dbReference>
<organism evidence="1 2">
    <name type="scientific">Brassica napus</name>
    <name type="common">Rape</name>
    <dbReference type="NCBI Taxonomy" id="3708"/>
    <lineage>
        <taxon>Eukaryota</taxon>
        <taxon>Viridiplantae</taxon>
        <taxon>Streptophyta</taxon>
        <taxon>Embryophyta</taxon>
        <taxon>Tracheophyta</taxon>
        <taxon>Spermatophyta</taxon>
        <taxon>Magnoliopsida</taxon>
        <taxon>eudicotyledons</taxon>
        <taxon>Gunneridae</taxon>
        <taxon>Pentapetalae</taxon>
        <taxon>rosids</taxon>
        <taxon>malvids</taxon>
        <taxon>Brassicales</taxon>
        <taxon>Brassicaceae</taxon>
        <taxon>Brassiceae</taxon>
        <taxon>Brassica</taxon>
    </lineage>
</organism>
<name>A0ABQ8E261_BRANA</name>
<proteinExistence type="predicted"/>
<evidence type="ECO:0000313" key="2">
    <source>
        <dbReference type="Proteomes" id="UP000824890"/>
    </source>
</evidence>
<reference evidence="1 2" key="1">
    <citation type="submission" date="2021-05" db="EMBL/GenBank/DDBJ databases">
        <title>Genome Assembly of Synthetic Allotetraploid Brassica napus Reveals Homoeologous Exchanges between Subgenomes.</title>
        <authorList>
            <person name="Davis J.T."/>
        </authorList>
    </citation>
    <scope>NUCLEOTIDE SEQUENCE [LARGE SCALE GENOMIC DNA]</scope>
    <source>
        <strain evidence="2">cv. Da-Ae</strain>
        <tissue evidence="1">Seedling</tissue>
    </source>
</reference>
<evidence type="ECO:0000313" key="1">
    <source>
        <dbReference type="EMBL" id="KAH0935701.1"/>
    </source>
</evidence>
<accession>A0ABQ8E261</accession>
<keyword evidence="2" id="KW-1185">Reference proteome</keyword>
<dbReference type="Proteomes" id="UP000824890">
    <property type="component" value="Unassembled WGS sequence"/>
</dbReference>
<protein>
    <submittedName>
        <fullName evidence="1">Uncharacterized protein</fullName>
    </submittedName>
</protein>
<feature type="non-terminal residue" evidence="1">
    <location>
        <position position="78"/>
    </location>
</feature>
<comment type="caution">
    <text evidence="1">The sequence shown here is derived from an EMBL/GenBank/DDBJ whole genome shotgun (WGS) entry which is preliminary data.</text>
</comment>
<gene>
    <name evidence="1" type="ORF">HID58_012818</name>
</gene>
<sequence length="78" mass="8376">MSVLRDSSLLDIPVVGARSNSGDNSFDRCPVSNTPAAEKLRYPVAFVEAFTFVEVGAIALLSSFPRSSLLSLNLDVLM</sequence>